<dbReference type="PANTHER" id="PTHR15723:SF0">
    <property type="entry name" value="CARBOHYDRATE SULFOTRANSFERASE 15"/>
    <property type="match status" value="1"/>
</dbReference>
<proteinExistence type="predicted"/>
<dbReference type="SUPFAM" id="SSF52540">
    <property type="entry name" value="P-loop containing nucleoside triphosphate hydrolases"/>
    <property type="match status" value="1"/>
</dbReference>
<dbReference type="AlphaFoldDB" id="A0AAD9JG70"/>
<evidence type="ECO:0000313" key="3">
    <source>
        <dbReference type="Proteomes" id="UP001208570"/>
    </source>
</evidence>
<dbReference type="PANTHER" id="PTHR15723">
    <property type="entry name" value="CARBOHYDRATE SULFOTRANSFERASE 15"/>
    <property type="match status" value="1"/>
</dbReference>
<sequence>MIPGNMGEQEPRYILAHSSKALVPRAKIIAIVRDPIRRLFSHFRLKCPSGTAHQFHRSVVIAVQEMKRRLVKRTRRSCLYDIEVNLTELEQKHRIGYIFLRASMYYIYIADWLAVFPRDQFLVIRAEDYCRNRSRILPDVYQFLGLRPVDPELLNNINRTIVNYRPSKRPMLNETRSLLNDFFRPFNAVLAELFNDSKFLWNIQ</sequence>
<dbReference type="Proteomes" id="UP001208570">
    <property type="component" value="Unassembled WGS sequence"/>
</dbReference>
<comment type="caution">
    <text evidence="2">The sequence shown here is derived from an EMBL/GenBank/DDBJ whole genome shotgun (WGS) entry which is preliminary data.</text>
</comment>
<dbReference type="InterPro" id="IPR027417">
    <property type="entry name" value="P-loop_NTPase"/>
</dbReference>
<accession>A0AAD9JG70</accession>
<keyword evidence="3" id="KW-1185">Reference proteome</keyword>
<evidence type="ECO:0000259" key="1">
    <source>
        <dbReference type="Pfam" id="PF00685"/>
    </source>
</evidence>
<dbReference type="EMBL" id="JAODUP010000359">
    <property type="protein sequence ID" value="KAK2151560.1"/>
    <property type="molecule type" value="Genomic_DNA"/>
</dbReference>
<feature type="domain" description="Sulfotransferase" evidence="1">
    <location>
        <begin position="10"/>
        <end position="176"/>
    </location>
</feature>
<organism evidence="2 3">
    <name type="scientific">Paralvinella palmiformis</name>
    <dbReference type="NCBI Taxonomy" id="53620"/>
    <lineage>
        <taxon>Eukaryota</taxon>
        <taxon>Metazoa</taxon>
        <taxon>Spiralia</taxon>
        <taxon>Lophotrochozoa</taxon>
        <taxon>Annelida</taxon>
        <taxon>Polychaeta</taxon>
        <taxon>Sedentaria</taxon>
        <taxon>Canalipalpata</taxon>
        <taxon>Terebellida</taxon>
        <taxon>Terebelliformia</taxon>
        <taxon>Alvinellidae</taxon>
        <taxon>Paralvinella</taxon>
    </lineage>
</organism>
<dbReference type="GO" id="GO:0019319">
    <property type="term" value="P:hexose biosynthetic process"/>
    <property type="evidence" value="ECO:0007669"/>
    <property type="project" value="TreeGrafter"/>
</dbReference>
<reference evidence="2" key="1">
    <citation type="journal article" date="2023" name="Mol. Biol. Evol.">
        <title>Third-Generation Sequencing Reveals the Adaptive Role of the Epigenome in Three Deep-Sea Polychaetes.</title>
        <authorList>
            <person name="Perez M."/>
            <person name="Aroh O."/>
            <person name="Sun Y."/>
            <person name="Lan Y."/>
            <person name="Juniper S.K."/>
            <person name="Young C.R."/>
            <person name="Angers B."/>
            <person name="Qian P.Y."/>
        </authorList>
    </citation>
    <scope>NUCLEOTIDE SEQUENCE</scope>
    <source>
        <strain evidence="2">P08H-3</strain>
    </source>
</reference>
<dbReference type="Pfam" id="PF00685">
    <property type="entry name" value="Sulfotransfer_1"/>
    <property type="match status" value="1"/>
</dbReference>
<name>A0AAD9JG70_9ANNE</name>
<protein>
    <recommendedName>
        <fullName evidence="1">Sulfotransferase domain-containing protein</fullName>
    </recommendedName>
</protein>
<dbReference type="GO" id="GO:0050659">
    <property type="term" value="F:N-acetylgalactosamine 4-sulfate 6-O-sulfotransferase activity"/>
    <property type="evidence" value="ECO:0007669"/>
    <property type="project" value="TreeGrafter"/>
</dbReference>
<evidence type="ECO:0000313" key="2">
    <source>
        <dbReference type="EMBL" id="KAK2151560.1"/>
    </source>
</evidence>
<dbReference type="InterPro" id="IPR000863">
    <property type="entry name" value="Sulfotransferase_dom"/>
</dbReference>
<dbReference type="InterPro" id="IPR052654">
    <property type="entry name" value="CS_Sulfotransferase"/>
</dbReference>
<gene>
    <name evidence="2" type="ORF">LSH36_359g03001</name>
</gene>
<dbReference type="Gene3D" id="3.40.50.300">
    <property type="entry name" value="P-loop containing nucleotide triphosphate hydrolases"/>
    <property type="match status" value="1"/>
</dbReference>